<dbReference type="Proteomes" id="UP000499080">
    <property type="component" value="Unassembled WGS sequence"/>
</dbReference>
<proteinExistence type="predicted"/>
<comment type="caution">
    <text evidence="1">The sequence shown here is derived from an EMBL/GenBank/DDBJ whole genome shotgun (WGS) entry which is preliminary data.</text>
</comment>
<gene>
    <name evidence="1" type="ORF">AVEN_182908_1</name>
</gene>
<sequence>MSRTSISRRVSSTFYDSRWISAMVLLSFSSDALSLLKRAFHLKKPFTTDGSIAVNLLQHVLRLCGRFTEFHKKSHNRSFLIFGTANVATHVVTKAQTT</sequence>
<name>A0A4Y2L6R5_ARAVE</name>
<evidence type="ECO:0000313" key="1">
    <source>
        <dbReference type="EMBL" id="GBN10222.1"/>
    </source>
</evidence>
<evidence type="ECO:0000313" key="2">
    <source>
        <dbReference type="Proteomes" id="UP000499080"/>
    </source>
</evidence>
<protein>
    <submittedName>
        <fullName evidence="1">Uncharacterized protein</fullName>
    </submittedName>
</protein>
<organism evidence="1 2">
    <name type="scientific">Araneus ventricosus</name>
    <name type="common">Orbweaver spider</name>
    <name type="synonym">Epeira ventricosa</name>
    <dbReference type="NCBI Taxonomy" id="182803"/>
    <lineage>
        <taxon>Eukaryota</taxon>
        <taxon>Metazoa</taxon>
        <taxon>Ecdysozoa</taxon>
        <taxon>Arthropoda</taxon>
        <taxon>Chelicerata</taxon>
        <taxon>Arachnida</taxon>
        <taxon>Araneae</taxon>
        <taxon>Araneomorphae</taxon>
        <taxon>Entelegynae</taxon>
        <taxon>Araneoidea</taxon>
        <taxon>Araneidae</taxon>
        <taxon>Araneus</taxon>
    </lineage>
</organism>
<accession>A0A4Y2L6R5</accession>
<keyword evidence="2" id="KW-1185">Reference proteome</keyword>
<dbReference type="AlphaFoldDB" id="A0A4Y2L6R5"/>
<dbReference type="EMBL" id="BGPR01005441">
    <property type="protein sequence ID" value="GBN10222.1"/>
    <property type="molecule type" value="Genomic_DNA"/>
</dbReference>
<reference evidence="1 2" key="1">
    <citation type="journal article" date="2019" name="Sci. Rep.">
        <title>Orb-weaving spider Araneus ventricosus genome elucidates the spidroin gene catalogue.</title>
        <authorList>
            <person name="Kono N."/>
            <person name="Nakamura H."/>
            <person name="Ohtoshi R."/>
            <person name="Moran D.A.P."/>
            <person name="Shinohara A."/>
            <person name="Yoshida Y."/>
            <person name="Fujiwara M."/>
            <person name="Mori M."/>
            <person name="Tomita M."/>
            <person name="Arakawa K."/>
        </authorList>
    </citation>
    <scope>NUCLEOTIDE SEQUENCE [LARGE SCALE GENOMIC DNA]</scope>
</reference>